<proteinExistence type="predicted"/>
<feature type="region of interest" description="Disordered" evidence="1">
    <location>
        <begin position="184"/>
        <end position="356"/>
    </location>
</feature>
<feature type="compositionally biased region" description="Basic and acidic residues" evidence="1">
    <location>
        <begin position="262"/>
        <end position="283"/>
    </location>
</feature>
<feature type="region of interest" description="Disordered" evidence="1">
    <location>
        <begin position="488"/>
        <end position="518"/>
    </location>
</feature>
<evidence type="ECO:0000313" key="3">
    <source>
        <dbReference type="Proteomes" id="UP000001070"/>
    </source>
</evidence>
<organism evidence="3">
    <name type="scientific">Drosophila grimshawi</name>
    <name type="common">Hawaiian fruit fly</name>
    <name type="synonym">Idiomyia grimshawi</name>
    <dbReference type="NCBI Taxonomy" id="7222"/>
    <lineage>
        <taxon>Eukaryota</taxon>
        <taxon>Metazoa</taxon>
        <taxon>Ecdysozoa</taxon>
        <taxon>Arthropoda</taxon>
        <taxon>Hexapoda</taxon>
        <taxon>Insecta</taxon>
        <taxon>Pterygota</taxon>
        <taxon>Neoptera</taxon>
        <taxon>Endopterygota</taxon>
        <taxon>Diptera</taxon>
        <taxon>Brachycera</taxon>
        <taxon>Muscomorpha</taxon>
        <taxon>Ephydroidea</taxon>
        <taxon>Drosophilidae</taxon>
        <taxon>Drosophila</taxon>
        <taxon>Hawaiian Drosophila</taxon>
    </lineage>
</organism>
<evidence type="ECO:0000313" key="2">
    <source>
        <dbReference type="EMBL" id="EDV97307.1"/>
    </source>
</evidence>
<feature type="compositionally biased region" description="Basic residues" evidence="1">
    <location>
        <begin position="215"/>
        <end position="230"/>
    </location>
</feature>
<keyword evidence="3" id="KW-1185">Reference proteome</keyword>
<dbReference type="AlphaFoldDB" id="B4J3S6"/>
<dbReference type="OrthoDB" id="10068328at2759"/>
<feature type="compositionally biased region" description="Basic and acidic residues" evidence="1">
    <location>
        <begin position="291"/>
        <end position="308"/>
    </location>
</feature>
<protein>
    <submittedName>
        <fullName evidence="2">GH14760</fullName>
    </submittedName>
</protein>
<reference evidence="2 3" key="1">
    <citation type="journal article" date="2007" name="Nature">
        <title>Evolution of genes and genomes on the Drosophila phylogeny.</title>
        <authorList>
            <consortium name="Drosophila 12 Genomes Consortium"/>
            <person name="Clark A.G."/>
            <person name="Eisen M.B."/>
            <person name="Smith D.R."/>
            <person name="Bergman C.M."/>
            <person name="Oliver B."/>
            <person name="Markow T.A."/>
            <person name="Kaufman T.C."/>
            <person name="Kellis M."/>
            <person name="Gelbart W."/>
            <person name="Iyer V.N."/>
            <person name="Pollard D.A."/>
            <person name="Sackton T.B."/>
            <person name="Larracuente A.M."/>
            <person name="Singh N.D."/>
            <person name="Abad J.P."/>
            <person name="Abt D.N."/>
            <person name="Adryan B."/>
            <person name="Aguade M."/>
            <person name="Akashi H."/>
            <person name="Anderson W.W."/>
            <person name="Aquadro C.F."/>
            <person name="Ardell D.H."/>
            <person name="Arguello R."/>
            <person name="Artieri C.G."/>
            <person name="Barbash D.A."/>
            <person name="Barker D."/>
            <person name="Barsanti P."/>
            <person name="Batterham P."/>
            <person name="Batzoglou S."/>
            <person name="Begun D."/>
            <person name="Bhutkar A."/>
            <person name="Blanco E."/>
            <person name="Bosak S.A."/>
            <person name="Bradley R.K."/>
            <person name="Brand A.D."/>
            <person name="Brent M.R."/>
            <person name="Brooks A.N."/>
            <person name="Brown R.H."/>
            <person name="Butlin R.K."/>
            <person name="Caggese C."/>
            <person name="Calvi B.R."/>
            <person name="Bernardo de Carvalho A."/>
            <person name="Caspi A."/>
            <person name="Castrezana S."/>
            <person name="Celniker S.E."/>
            <person name="Chang J.L."/>
            <person name="Chapple C."/>
            <person name="Chatterji S."/>
            <person name="Chinwalla A."/>
            <person name="Civetta A."/>
            <person name="Clifton S.W."/>
            <person name="Comeron J.M."/>
            <person name="Costello J.C."/>
            <person name="Coyne J.A."/>
            <person name="Daub J."/>
            <person name="David R.G."/>
            <person name="Delcher A.L."/>
            <person name="Delehaunty K."/>
            <person name="Do C.B."/>
            <person name="Ebling H."/>
            <person name="Edwards K."/>
            <person name="Eickbush T."/>
            <person name="Evans J.D."/>
            <person name="Filipski A."/>
            <person name="Findeiss S."/>
            <person name="Freyhult E."/>
            <person name="Fulton L."/>
            <person name="Fulton R."/>
            <person name="Garcia A.C."/>
            <person name="Gardiner A."/>
            <person name="Garfield D.A."/>
            <person name="Garvin B.E."/>
            <person name="Gibson G."/>
            <person name="Gilbert D."/>
            <person name="Gnerre S."/>
            <person name="Godfrey J."/>
            <person name="Good R."/>
            <person name="Gotea V."/>
            <person name="Gravely B."/>
            <person name="Greenberg A.J."/>
            <person name="Griffiths-Jones S."/>
            <person name="Gross S."/>
            <person name="Guigo R."/>
            <person name="Gustafson E.A."/>
            <person name="Haerty W."/>
            <person name="Hahn M.W."/>
            <person name="Halligan D.L."/>
            <person name="Halpern A.L."/>
            <person name="Halter G.M."/>
            <person name="Han M.V."/>
            <person name="Heger A."/>
            <person name="Hillier L."/>
            <person name="Hinrichs A.S."/>
            <person name="Holmes I."/>
            <person name="Hoskins R.A."/>
            <person name="Hubisz M.J."/>
            <person name="Hultmark D."/>
            <person name="Huntley M.A."/>
            <person name="Jaffe D.B."/>
            <person name="Jagadeeshan S."/>
            <person name="Jeck W.R."/>
            <person name="Johnson J."/>
            <person name="Jones C.D."/>
            <person name="Jordan W.C."/>
            <person name="Karpen G.H."/>
            <person name="Kataoka E."/>
            <person name="Keightley P.D."/>
            <person name="Kheradpour P."/>
            <person name="Kirkness E.F."/>
            <person name="Koerich L.B."/>
            <person name="Kristiansen K."/>
            <person name="Kudrna D."/>
            <person name="Kulathinal R.J."/>
            <person name="Kumar S."/>
            <person name="Kwok R."/>
            <person name="Lander E."/>
            <person name="Langley C.H."/>
            <person name="Lapoint R."/>
            <person name="Lazzaro B.P."/>
            <person name="Lee S.J."/>
            <person name="Levesque L."/>
            <person name="Li R."/>
            <person name="Lin C.F."/>
            <person name="Lin M.F."/>
            <person name="Lindblad-Toh K."/>
            <person name="Llopart A."/>
            <person name="Long M."/>
            <person name="Low L."/>
            <person name="Lozovsky E."/>
            <person name="Lu J."/>
            <person name="Luo M."/>
            <person name="Machado C.A."/>
            <person name="Makalowski W."/>
            <person name="Marzo M."/>
            <person name="Matsuda M."/>
            <person name="Matzkin L."/>
            <person name="McAllister B."/>
            <person name="McBride C.S."/>
            <person name="McKernan B."/>
            <person name="McKernan K."/>
            <person name="Mendez-Lago M."/>
            <person name="Minx P."/>
            <person name="Mollenhauer M.U."/>
            <person name="Montooth K."/>
            <person name="Mount S.M."/>
            <person name="Mu X."/>
            <person name="Myers E."/>
            <person name="Negre B."/>
            <person name="Newfeld S."/>
            <person name="Nielsen R."/>
            <person name="Noor M.A."/>
            <person name="O'Grady P."/>
            <person name="Pachter L."/>
            <person name="Papaceit M."/>
            <person name="Parisi M.J."/>
            <person name="Parisi M."/>
            <person name="Parts L."/>
            <person name="Pedersen J.S."/>
            <person name="Pesole G."/>
            <person name="Phillippy A.M."/>
            <person name="Ponting C.P."/>
            <person name="Pop M."/>
            <person name="Porcelli D."/>
            <person name="Powell J.R."/>
            <person name="Prohaska S."/>
            <person name="Pruitt K."/>
            <person name="Puig M."/>
            <person name="Quesneville H."/>
            <person name="Ram K.R."/>
            <person name="Rand D."/>
            <person name="Rasmussen M.D."/>
            <person name="Reed L.K."/>
            <person name="Reenan R."/>
            <person name="Reily A."/>
            <person name="Remington K.A."/>
            <person name="Rieger T.T."/>
            <person name="Ritchie M.G."/>
            <person name="Robin C."/>
            <person name="Rogers Y.H."/>
            <person name="Rohde C."/>
            <person name="Rozas J."/>
            <person name="Rubenfield M.J."/>
            <person name="Ruiz A."/>
            <person name="Russo S."/>
            <person name="Salzberg S.L."/>
            <person name="Sanchez-Gracia A."/>
            <person name="Saranga D.J."/>
            <person name="Sato H."/>
            <person name="Schaeffer S.W."/>
            <person name="Schatz M.C."/>
            <person name="Schlenke T."/>
            <person name="Schwartz R."/>
            <person name="Segarra C."/>
            <person name="Singh R.S."/>
            <person name="Sirot L."/>
            <person name="Sirota M."/>
            <person name="Sisneros N.B."/>
            <person name="Smith C.D."/>
            <person name="Smith T.F."/>
            <person name="Spieth J."/>
            <person name="Stage D.E."/>
            <person name="Stark A."/>
            <person name="Stephan W."/>
            <person name="Strausberg R.L."/>
            <person name="Strempel S."/>
            <person name="Sturgill D."/>
            <person name="Sutton G."/>
            <person name="Sutton G.G."/>
            <person name="Tao W."/>
            <person name="Teichmann S."/>
            <person name="Tobari Y.N."/>
            <person name="Tomimura Y."/>
            <person name="Tsolas J.M."/>
            <person name="Valente V.L."/>
            <person name="Venter E."/>
            <person name="Venter J.C."/>
            <person name="Vicario S."/>
            <person name="Vieira F.G."/>
            <person name="Vilella A.J."/>
            <person name="Villasante A."/>
            <person name="Walenz B."/>
            <person name="Wang J."/>
            <person name="Wasserman M."/>
            <person name="Watts T."/>
            <person name="Wilson D."/>
            <person name="Wilson R.K."/>
            <person name="Wing R.A."/>
            <person name="Wolfner M.F."/>
            <person name="Wong A."/>
            <person name="Wong G.K."/>
            <person name="Wu C.I."/>
            <person name="Wu G."/>
            <person name="Yamamoto D."/>
            <person name="Yang H.P."/>
            <person name="Yang S.P."/>
            <person name="Yorke J.A."/>
            <person name="Yoshida K."/>
            <person name="Zdobnov E."/>
            <person name="Zhang P."/>
            <person name="Zhang Y."/>
            <person name="Zimin A.V."/>
            <person name="Baldwin J."/>
            <person name="Abdouelleil A."/>
            <person name="Abdulkadir J."/>
            <person name="Abebe A."/>
            <person name="Abera B."/>
            <person name="Abreu J."/>
            <person name="Acer S.C."/>
            <person name="Aftuck L."/>
            <person name="Alexander A."/>
            <person name="An P."/>
            <person name="Anderson E."/>
            <person name="Anderson S."/>
            <person name="Arachi H."/>
            <person name="Azer M."/>
            <person name="Bachantsang P."/>
            <person name="Barry A."/>
            <person name="Bayul T."/>
            <person name="Berlin A."/>
            <person name="Bessette D."/>
            <person name="Bloom T."/>
            <person name="Blye J."/>
            <person name="Boguslavskiy L."/>
            <person name="Bonnet C."/>
            <person name="Boukhgalter B."/>
            <person name="Bourzgui I."/>
            <person name="Brown A."/>
            <person name="Cahill P."/>
            <person name="Channer S."/>
            <person name="Cheshatsang Y."/>
            <person name="Chuda L."/>
            <person name="Citroen M."/>
            <person name="Collymore A."/>
            <person name="Cooke P."/>
            <person name="Costello M."/>
            <person name="D'Aco K."/>
            <person name="Daza R."/>
            <person name="De Haan G."/>
            <person name="DeGray S."/>
            <person name="DeMaso C."/>
            <person name="Dhargay N."/>
            <person name="Dooley K."/>
            <person name="Dooley E."/>
            <person name="Doricent M."/>
            <person name="Dorje P."/>
            <person name="Dorjee K."/>
            <person name="Dupes A."/>
            <person name="Elong R."/>
            <person name="Falk J."/>
            <person name="Farina A."/>
            <person name="Faro S."/>
            <person name="Ferguson D."/>
            <person name="Fisher S."/>
            <person name="Foley C.D."/>
            <person name="Franke A."/>
            <person name="Friedrich D."/>
            <person name="Gadbois L."/>
            <person name="Gearin G."/>
            <person name="Gearin C.R."/>
            <person name="Giannoukos G."/>
            <person name="Goode T."/>
            <person name="Graham J."/>
            <person name="Grandbois E."/>
            <person name="Grewal S."/>
            <person name="Gyaltsen K."/>
            <person name="Hafez N."/>
            <person name="Hagos B."/>
            <person name="Hall J."/>
            <person name="Henson C."/>
            <person name="Hollinger A."/>
            <person name="Honan T."/>
            <person name="Huard M.D."/>
            <person name="Hughes L."/>
            <person name="Hurhula B."/>
            <person name="Husby M.E."/>
            <person name="Kamat A."/>
            <person name="Kanga B."/>
            <person name="Kashin S."/>
            <person name="Khazanovich D."/>
            <person name="Kisner P."/>
            <person name="Lance K."/>
            <person name="Lara M."/>
            <person name="Lee W."/>
            <person name="Lennon N."/>
            <person name="Letendre F."/>
            <person name="LeVine R."/>
            <person name="Lipovsky A."/>
            <person name="Liu X."/>
            <person name="Liu J."/>
            <person name="Liu S."/>
            <person name="Lokyitsang T."/>
            <person name="Lokyitsang Y."/>
            <person name="Lubonja R."/>
            <person name="Lui A."/>
            <person name="MacDonald P."/>
            <person name="Magnisalis V."/>
            <person name="Maru K."/>
            <person name="Matthews C."/>
            <person name="McCusker W."/>
            <person name="McDonough S."/>
            <person name="Mehta T."/>
            <person name="Meldrim J."/>
            <person name="Meneus L."/>
            <person name="Mihai O."/>
            <person name="Mihalev A."/>
            <person name="Mihova T."/>
            <person name="Mittelman R."/>
            <person name="Mlenga V."/>
            <person name="Montmayeur A."/>
            <person name="Mulrain L."/>
            <person name="Navidi A."/>
            <person name="Naylor J."/>
            <person name="Negash T."/>
            <person name="Nguyen T."/>
            <person name="Nguyen N."/>
            <person name="Nicol R."/>
            <person name="Norbu C."/>
            <person name="Norbu N."/>
            <person name="Novod N."/>
            <person name="O'Neill B."/>
            <person name="Osman S."/>
            <person name="Markiewicz E."/>
            <person name="Oyono O.L."/>
            <person name="Patti C."/>
            <person name="Phunkhang P."/>
            <person name="Pierre F."/>
            <person name="Priest M."/>
            <person name="Raghuraman S."/>
            <person name="Rege F."/>
            <person name="Reyes R."/>
            <person name="Rise C."/>
            <person name="Rogov P."/>
            <person name="Ross K."/>
            <person name="Ryan E."/>
            <person name="Settipalli S."/>
            <person name="Shea T."/>
            <person name="Sherpa N."/>
            <person name="Shi L."/>
            <person name="Shih D."/>
            <person name="Sparrow T."/>
            <person name="Spaulding J."/>
            <person name="Stalker J."/>
            <person name="Stange-Thomann N."/>
            <person name="Stavropoulos S."/>
            <person name="Stone C."/>
            <person name="Strader C."/>
            <person name="Tesfaye S."/>
            <person name="Thomson T."/>
            <person name="Thoulutsang Y."/>
            <person name="Thoulutsang D."/>
            <person name="Topham K."/>
            <person name="Topping I."/>
            <person name="Tsamla T."/>
            <person name="Vassiliev H."/>
            <person name="Vo A."/>
            <person name="Wangchuk T."/>
            <person name="Wangdi T."/>
            <person name="Weiand M."/>
            <person name="Wilkinson J."/>
            <person name="Wilson A."/>
            <person name="Yadav S."/>
            <person name="Young G."/>
            <person name="Yu Q."/>
            <person name="Zembek L."/>
            <person name="Zhong D."/>
            <person name="Zimmer A."/>
            <person name="Zwirko Z."/>
            <person name="Jaffe D.B."/>
            <person name="Alvarez P."/>
            <person name="Brockman W."/>
            <person name="Butler J."/>
            <person name="Chin C."/>
            <person name="Gnerre S."/>
            <person name="Grabherr M."/>
            <person name="Kleber M."/>
            <person name="Mauceli E."/>
            <person name="MacCallum I."/>
        </authorList>
    </citation>
    <scope>NUCLEOTIDE SEQUENCE [LARGE SCALE GENOMIC DNA]</scope>
    <source>
        <strain evidence="3">Tucson 15287-2541.00</strain>
    </source>
</reference>
<dbReference type="HOGENOM" id="CLU_526054_0_0_1"/>
<dbReference type="EMBL" id="CH916366">
    <property type="protein sequence ID" value="EDV97307.1"/>
    <property type="molecule type" value="Genomic_DNA"/>
</dbReference>
<gene>
    <name evidence="2" type="primary">Dgri\GH14760</name>
    <name evidence="2" type="ORF">Dgri_GH14760</name>
</gene>
<evidence type="ECO:0000256" key="1">
    <source>
        <dbReference type="SAM" id="MobiDB-lite"/>
    </source>
</evidence>
<name>B4J3S6_DROGR</name>
<dbReference type="eggNOG" id="KOG3759">
    <property type="taxonomic scope" value="Eukaryota"/>
</dbReference>
<sequence length="518" mass="59860">MKGKYLEPTIECNCSEESLATEATKERRYTWLNARGRLVSRKLTEYECRLEDDVEKLQEALFSISSHYAKIQFRLRQIASATDSERISLLRELERITYRDIDENRHNNELPTLLNDSQSLGNVRIKQQKIISQLRGRLRDLVEVSDCCFSAKSEHIYQLRRPQQLQQEPARTMDLCVTCREAIPKQNDNPTPQERGYLSETWPSHMTPNDASFPVKRKSKSKKKRRKAHKSPSSPASYKRYSPDRSTKPSAGKSYAECVASHQERSRDKENEYNQDDGRKLQETEYVNDQDVPRRDSKSKDSSTERVVNKRKIRSRIVFANDHYQSDGPSNHQTNSSSQLPSGKYSHSPIGANPIRQVRSDDNAKSMTICQRRACKGKCSTTGTCRHRYKDNDDLDQDKKAPLKNVQFCKRATCSELREKESKTDKKETRKARMLHKVTNPLYSGLQHQNNFAECTRSSFLVYPNKYGAQNFAKNDRCLSFSCKLRERSANHKRDSCDKIEDSKSTQEPKPGDETTDC</sequence>
<accession>B4J3S6</accession>
<dbReference type="Proteomes" id="UP000001070">
    <property type="component" value="Unassembled WGS sequence"/>
</dbReference>
<feature type="compositionally biased region" description="Polar residues" evidence="1">
    <location>
        <begin position="327"/>
        <end position="341"/>
    </location>
</feature>
<dbReference type="STRING" id="7222.B4J3S6"/>
<feature type="compositionally biased region" description="Polar residues" evidence="1">
    <location>
        <begin position="201"/>
        <end position="210"/>
    </location>
</feature>
<dbReference type="InParanoid" id="B4J3S6"/>